<keyword evidence="1 4" id="KW-0378">Hydrolase</keyword>
<dbReference type="Gene3D" id="3.40.50.1820">
    <property type="entry name" value="alpha/beta hydrolase"/>
    <property type="match status" value="1"/>
</dbReference>
<dbReference type="InterPro" id="IPR029058">
    <property type="entry name" value="AB_hydrolase_fold"/>
</dbReference>
<dbReference type="Proteomes" id="UP000624703">
    <property type="component" value="Unassembled WGS sequence"/>
</dbReference>
<proteinExistence type="inferred from homology"/>
<gene>
    <name evidence="4" type="ORF">JIN82_13445</name>
</gene>
<sequence length="241" mass="26803">MPSLMKLHNKHGEQLDFSYHEGQKSDTLVILGHGLTGNKDRPILVDLANSLSEAGYPCLRLSYSGNGESDGKFEEVTISKEVEDLCAVLDQVKSYKRIAYIGHSMGAAVGALAAARDERIKVLVSLAGMVYTRDFIKRHFANVIPGKGNMWNEEEHPYSEAFHNDLHSIDHVLSAAKEVRAPWLLFHGGLDDVVLPKDSHGLMDVIRDPKVLVELPNAHHSFENHNAELVDTVAAWLKRHL</sequence>
<evidence type="ECO:0000259" key="3">
    <source>
        <dbReference type="Pfam" id="PF00561"/>
    </source>
</evidence>
<name>A0A8J7SL55_9BACT</name>
<organism evidence="4 5">
    <name type="scientific">Persicirhabdus sediminis</name>
    <dbReference type="NCBI Taxonomy" id="454144"/>
    <lineage>
        <taxon>Bacteria</taxon>
        <taxon>Pseudomonadati</taxon>
        <taxon>Verrucomicrobiota</taxon>
        <taxon>Verrucomicrobiia</taxon>
        <taxon>Verrucomicrobiales</taxon>
        <taxon>Verrucomicrobiaceae</taxon>
        <taxon>Persicirhabdus</taxon>
    </lineage>
</organism>
<comment type="similarity">
    <text evidence="2">Belongs to the AB hydrolase superfamily. FUS2 hydrolase family.</text>
</comment>
<dbReference type="SUPFAM" id="SSF53474">
    <property type="entry name" value="alpha/beta-Hydrolases"/>
    <property type="match status" value="1"/>
</dbReference>
<dbReference type="PANTHER" id="PTHR22946">
    <property type="entry name" value="DIENELACTONE HYDROLASE DOMAIN-CONTAINING PROTEIN-RELATED"/>
    <property type="match status" value="1"/>
</dbReference>
<dbReference type="PANTHER" id="PTHR22946:SF9">
    <property type="entry name" value="POLYKETIDE TRANSFERASE AF380"/>
    <property type="match status" value="1"/>
</dbReference>
<protein>
    <submittedName>
        <fullName evidence="4">Alpha/beta fold hydrolase</fullName>
    </submittedName>
</protein>
<dbReference type="Pfam" id="PF00561">
    <property type="entry name" value="Abhydrolase_1"/>
    <property type="match status" value="1"/>
</dbReference>
<keyword evidence="5" id="KW-1185">Reference proteome</keyword>
<accession>A0A8J7SL55</accession>
<feature type="domain" description="AB hydrolase-1" evidence="3">
    <location>
        <begin position="28"/>
        <end position="131"/>
    </location>
</feature>
<dbReference type="InterPro" id="IPR050261">
    <property type="entry name" value="FrsA_esterase"/>
</dbReference>
<dbReference type="EMBL" id="JAENIM010000043">
    <property type="protein sequence ID" value="MBK1792161.1"/>
    <property type="molecule type" value="Genomic_DNA"/>
</dbReference>
<evidence type="ECO:0000256" key="2">
    <source>
        <dbReference type="ARBA" id="ARBA00038115"/>
    </source>
</evidence>
<reference evidence="4" key="1">
    <citation type="submission" date="2021-01" db="EMBL/GenBank/DDBJ databases">
        <title>Modified the classification status of verrucomicrobia.</title>
        <authorList>
            <person name="Feng X."/>
        </authorList>
    </citation>
    <scope>NUCLEOTIDE SEQUENCE</scope>
    <source>
        <strain evidence="4">_KCTC 22039</strain>
    </source>
</reference>
<dbReference type="InterPro" id="IPR000073">
    <property type="entry name" value="AB_hydrolase_1"/>
</dbReference>
<comment type="caution">
    <text evidence="4">The sequence shown here is derived from an EMBL/GenBank/DDBJ whole genome shotgun (WGS) entry which is preliminary data.</text>
</comment>
<evidence type="ECO:0000313" key="4">
    <source>
        <dbReference type="EMBL" id="MBK1792161.1"/>
    </source>
</evidence>
<dbReference type="GO" id="GO:0052689">
    <property type="term" value="F:carboxylic ester hydrolase activity"/>
    <property type="evidence" value="ECO:0007669"/>
    <property type="project" value="UniProtKB-ARBA"/>
</dbReference>
<dbReference type="AlphaFoldDB" id="A0A8J7SL55"/>
<evidence type="ECO:0000256" key="1">
    <source>
        <dbReference type="ARBA" id="ARBA00022801"/>
    </source>
</evidence>
<evidence type="ECO:0000313" key="5">
    <source>
        <dbReference type="Proteomes" id="UP000624703"/>
    </source>
</evidence>